<dbReference type="Proteomes" id="UP001057375">
    <property type="component" value="Unassembled WGS sequence"/>
</dbReference>
<feature type="compositionally biased region" description="Basic residues" evidence="1">
    <location>
        <begin position="338"/>
        <end position="349"/>
    </location>
</feature>
<feature type="compositionally biased region" description="Basic and acidic residues" evidence="1">
    <location>
        <begin position="87"/>
        <end position="101"/>
    </location>
</feature>
<name>A0ABQ5KJM8_9EUKA</name>
<evidence type="ECO:0000313" key="2">
    <source>
        <dbReference type="EMBL" id="GKT32136.1"/>
    </source>
</evidence>
<feature type="compositionally biased region" description="Basic and acidic residues" evidence="1">
    <location>
        <begin position="12"/>
        <end position="26"/>
    </location>
</feature>
<evidence type="ECO:0000256" key="1">
    <source>
        <dbReference type="SAM" id="MobiDB-lite"/>
    </source>
</evidence>
<comment type="caution">
    <text evidence="2">The sequence shown here is derived from an EMBL/GenBank/DDBJ whole genome shotgun (WGS) entry which is preliminary data.</text>
</comment>
<accession>A0ABQ5KJM8</accession>
<feature type="compositionally biased region" description="Polar residues" evidence="1">
    <location>
        <begin position="30"/>
        <end position="41"/>
    </location>
</feature>
<organism evidence="2 3">
    <name type="scientific">Aduncisulcus paluster</name>
    <dbReference type="NCBI Taxonomy" id="2918883"/>
    <lineage>
        <taxon>Eukaryota</taxon>
        <taxon>Metamonada</taxon>
        <taxon>Carpediemonas-like organisms</taxon>
        <taxon>Aduncisulcus</taxon>
    </lineage>
</organism>
<sequence length="377" mass="41105">MGNSESAPSQNIKEEAQIKPSKEKPKVVNTIVSPESSNATRASHEGDRSASLSDPPSREHHESSDNWDDWDSKEQKKSSKDKKSKSKDKTITEEPKDKTEPQQEGYKQSIDKDSDHTTKLVLNEDPSTSRQDHISTPKASIMDIKHSEIIPSSSSAQKPQSYFSRGSSDGSRKRQRKRRTGTDFDIEAFRKVNSPIWAAASSAVSIASSARSKGPHLGSTSRSLLDVVVAADKPLSVATLSPRHIGGSVPSSTASGMARTLSRSSPTPSPLSRSFSHDVDNPPKRHDEGSKRSEDVSSKHDMPTMTTTDTTGFSSGLTMHREVDVSEEIQRDAPSLSGRRKASLHRRGGHQQVAHDPSVSSVLDAHDEEMIDQILGI</sequence>
<reference evidence="2" key="1">
    <citation type="submission" date="2022-03" db="EMBL/GenBank/DDBJ databases">
        <title>Draft genome sequence of Aduncisulcus paluster, a free-living microaerophilic Fornicata.</title>
        <authorList>
            <person name="Yuyama I."/>
            <person name="Kume K."/>
            <person name="Tamura T."/>
            <person name="Inagaki Y."/>
            <person name="Hashimoto T."/>
        </authorList>
    </citation>
    <scope>NUCLEOTIDE SEQUENCE</scope>
    <source>
        <strain evidence="2">NY0171</strain>
    </source>
</reference>
<evidence type="ECO:0000313" key="3">
    <source>
        <dbReference type="Proteomes" id="UP001057375"/>
    </source>
</evidence>
<feature type="compositionally biased region" description="Basic and acidic residues" evidence="1">
    <location>
        <begin position="56"/>
        <end position="78"/>
    </location>
</feature>
<dbReference type="EMBL" id="BQXS01009935">
    <property type="protein sequence ID" value="GKT32136.1"/>
    <property type="molecule type" value="Genomic_DNA"/>
</dbReference>
<feature type="compositionally biased region" description="Basic and acidic residues" evidence="1">
    <location>
        <begin position="275"/>
        <end position="302"/>
    </location>
</feature>
<feature type="compositionally biased region" description="Polar residues" evidence="1">
    <location>
        <begin position="1"/>
        <end position="11"/>
    </location>
</feature>
<feature type="region of interest" description="Disordered" evidence="1">
    <location>
        <begin position="237"/>
        <end position="359"/>
    </location>
</feature>
<feature type="region of interest" description="Disordered" evidence="1">
    <location>
        <begin position="1"/>
        <end position="182"/>
    </location>
</feature>
<feature type="compositionally biased region" description="Basic and acidic residues" evidence="1">
    <location>
        <begin position="319"/>
        <end position="331"/>
    </location>
</feature>
<keyword evidence="3" id="KW-1185">Reference proteome</keyword>
<protein>
    <submittedName>
        <fullName evidence="2">Uncharacterized protein</fullName>
    </submittedName>
</protein>
<proteinExistence type="predicted"/>
<feature type="compositionally biased region" description="Basic and acidic residues" evidence="1">
    <location>
        <begin position="109"/>
        <end position="118"/>
    </location>
</feature>
<feature type="compositionally biased region" description="Low complexity" evidence="1">
    <location>
        <begin position="259"/>
        <end position="274"/>
    </location>
</feature>
<feature type="compositionally biased region" description="Polar residues" evidence="1">
    <location>
        <begin position="150"/>
        <end position="169"/>
    </location>
</feature>
<gene>
    <name evidence="2" type="ORF">ADUPG1_006354</name>
</gene>